<protein>
    <submittedName>
        <fullName evidence="1">Uncharacterized protein</fullName>
    </submittedName>
</protein>
<dbReference type="AlphaFoldDB" id="B5VIX3"/>
<reference evidence="1 2" key="1">
    <citation type="journal article" date="2008" name="FEMS Yeast Res.">
        <title>Comparative genome analysis of a Saccharomyces cerevisiae wine strain.</title>
        <authorList>
            <person name="Borneman A.R."/>
            <person name="Forgan A.H."/>
            <person name="Pretorius I.S."/>
            <person name="Chambers P.J."/>
        </authorList>
    </citation>
    <scope>NUCLEOTIDE SEQUENCE [LARGE SCALE GENOMIC DNA]</scope>
    <source>
        <strain evidence="1 2">AWRI1631</strain>
    </source>
</reference>
<dbReference type="EMBL" id="ABSV01000915">
    <property type="protein sequence ID" value="EDZ72123.1"/>
    <property type="molecule type" value="Genomic_DNA"/>
</dbReference>
<comment type="caution">
    <text evidence="1">The sequence shown here is derived from an EMBL/GenBank/DDBJ whole genome shotgun (WGS) entry which is preliminary data.</text>
</comment>
<organism evidence="1 2">
    <name type="scientific">Saccharomyces cerevisiae (strain AWRI1631)</name>
    <name type="common">Baker's yeast</name>
    <dbReference type="NCBI Taxonomy" id="545124"/>
    <lineage>
        <taxon>Eukaryota</taxon>
        <taxon>Fungi</taxon>
        <taxon>Dikarya</taxon>
        <taxon>Ascomycota</taxon>
        <taxon>Saccharomycotina</taxon>
        <taxon>Saccharomycetes</taxon>
        <taxon>Saccharomycetales</taxon>
        <taxon>Saccharomycetaceae</taxon>
        <taxon>Saccharomyces</taxon>
    </lineage>
</organism>
<name>B5VIX3_YEAS6</name>
<evidence type="ECO:0000313" key="1">
    <source>
        <dbReference type="EMBL" id="EDZ72123.1"/>
    </source>
</evidence>
<sequence length="227" mass="23310">MLKLLEVLVCKKGADNNALTVDETSEPSTSVDVNEKVSDIVGLSVLLELAICPAALMLTTGEALEPSTSVELTGRAADAVVKLLDSLVCSGAADSDISVVVGELGLLKSAELCTKISLELLKSAELCTGMAPAVEVWSKLSELSVVVREAEIGFADENTLSAADIVLVEISGVSEVRGALVVVPMLLVVVKGIELALVSMGTLAVETSEAAFTLEAAKSADVLKVGA</sequence>
<dbReference type="Proteomes" id="UP000008988">
    <property type="component" value="Unassembled WGS sequence"/>
</dbReference>
<gene>
    <name evidence="1" type="ORF">AWRI1631_72500</name>
</gene>
<proteinExistence type="predicted"/>
<accession>B5VIX3</accession>
<evidence type="ECO:0000313" key="2">
    <source>
        <dbReference type="Proteomes" id="UP000008988"/>
    </source>
</evidence>